<evidence type="ECO:0000313" key="7">
    <source>
        <dbReference type="EMBL" id="PRT52673.1"/>
    </source>
</evidence>
<organism evidence="7 8">
    <name type="scientific">Wickerhamiella sorbophila</name>
    <dbReference type="NCBI Taxonomy" id="45607"/>
    <lineage>
        <taxon>Eukaryota</taxon>
        <taxon>Fungi</taxon>
        <taxon>Dikarya</taxon>
        <taxon>Ascomycota</taxon>
        <taxon>Saccharomycotina</taxon>
        <taxon>Dipodascomycetes</taxon>
        <taxon>Dipodascales</taxon>
        <taxon>Trichomonascaceae</taxon>
        <taxon>Wickerhamiella</taxon>
    </lineage>
</organism>
<dbReference type="EMBL" id="NDIQ01000001">
    <property type="protein sequence ID" value="PRT52673.1"/>
    <property type="molecule type" value="Genomic_DNA"/>
</dbReference>
<dbReference type="AlphaFoldDB" id="A0A2T0FCD9"/>
<evidence type="ECO:0000256" key="5">
    <source>
        <dbReference type="SAM" id="MobiDB-lite"/>
    </source>
</evidence>
<name>A0A2T0FCD9_9ASCO</name>
<dbReference type="GO" id="GO:0003677">
    <property type="term" value="F:DNA binding"/>
    <property type="evidence" value="ECO:0007669"/>
    <property type="project" value="InterPro"/>
</dbReference>
<evidence type="ECO:0000256" key="3">
    <source>
        <dbReference type="ARBA" id="ARBA00023163"/>
    </source>
</evidence>
<accession>A0A2T0FCD9</accession>
<dbReference type="CDD" id="cd12148">
    <property type="entry name" value="fungal_TF_MHR"/>
    <property type="match status" value="1"/>
</dbReference>
<dbReference type="GO" id="GO:0005634">
    <property type="term" value="C:nucleus"/>
    <property type="evidence" value="ECO:0007669"/>
    <property type="project" value="TreeGrafter"/>
</dbReference>
<dbReference type="GO" id="GO:0001080">
    <property type="term" value="P:nitrogen catabolite activation of transcription from RNA polymerase II promoter"/>
    <property type="evidence" value="ECO:0007669"/>
    <property type="project" value="TreeGrafter"/>
</dbReference>
<dbReference type="PANTHER" id="PTHR31668">
    <property type="entry name" value="GLUCOSE TRANSPORT TRANSCRIPTION REGULATOR RGT1-RELATED-RELATED"/>
    <property type="match status" value="1"/>
</dbReference>
<reference evidence="7 8" key="1">
    <citation type="submission" date="2017-04" db="EMBL/GenBank/DDBJ databases">
        <title>Genome sequencing of [Candida] sorbophila.</title>
        <authorList>
            <person name="Ahn J.O."/>
        </authorList>
    </citation>
    <scope>NUCLEOTIDE SEQUENCE [LARGE SCALE GENOMIC DNA]</scope>
    <source>
        <strain evidence="7 8">DS02</strain>
    </source>
</reference>
<dbReference type="GO" id="GO:0006351">
    <property type="term" value="P:DNA-templated transcription"/>
    <property type="evidence" value="ECO:0007669"/>
    <property type="project" value="InterPro"/>
</dbReference>
<dbReference type="InterPro" id="IPR007219">
    <property type="entry name" value="XnlR_reg_dom"/>
</dbReference>
<keyword evidence="4" id="KW-0539">Nucleus</keyword>
<feature type="compositionally biased region" description="Pro residues" evidence="5">
    <location>
        <begin position="503"/>
        <end position="517"/>
    </location>
</feature>
<feature type="region of interest" description="Disordered" evidence="5">
    <location>
        <begin position="498"/>
        <end position="573"/>
    </location>
</feature>
<evidence type="ECO:0000313" key="8">
    <source>
        <dbReference type="Proteomes" id="UP000238350"/>
    </source>
</evidence>
<gene>
    <name evidence="7" type="ORF">B9G98_00293</name>
</gene>
<evidence type="ECO:0000259" key="6">
    <source>
        <dbReference type="Pfam" id="PF04082"/>
    </source>
</evidence>
<dbReference type="STRING" id="45607.A0A2T0FCD9"/>
<dbReference type="InterPro" id="IPR050797">
    <property type="entry name" value="Carb_Metab_Trans_Reg"/>
</dbReference>
<dbReference type="Proteomes" id="UP000238350">
    <property type="component" value="Unassembled WGS sequence"/>
</dbReference>
<feature type="compositionally biased region" description="Low complexity" evidence="5">
    <location>
        <begin position="518"/>
        <end position="530"/>
    </location>
</feature>
<evidence type="ECO:0000256" key="1">
    <source>
        <dbReference type="ARBA" id="ARBA00022833"/>
    </source>
</evidence>
<dbReference type="Pfam" id="PF04082">
    <property type="entry name" value="Fungal_trans"/>
    <property type="match status" value="1"/>
</dbReference>
<comment type="caution">
    <text evidence="7">The sequence shown here is derived from an EMBL/GenBank/DDBJ whole genome shotgun (WGS) entry which is preliminary data.</text>
</comment>
<keyword evidence="3" id="KW-0804">Transcription</keyword>
<keyword evidence="2" id="KW-0805">Transcription regulation</keyword>
<dbReference type="OrthoDB" id="1924787at2759"/>
<dbReference type="RefSeq" id="XP_024662619.1">
    <property type="nucleotide sequence ID" value="XM_024806851.1"/>
</dbReference>
<evidence type="ECO:0000256" key="2">
    <source>
        <dbReference type="ARBA" id="ARBA00023015"/>
    </source>
</evidence>
<keyword evidence="8" id="KW-1185">Reference proteome</keyword>
<dbReference type="PANTHER" id="PTHR31668:SF4">
    <property type="entry name" value="TRANSCRIPTIONAL ACTIVATOR PROTEIN DAL81"/>
    <property type="match status" value="1"/>
</dbReference>
<evidence type="ECO:0000256" key="4">
    <source>
        <dbReference type="ARBA" id="ARBA00023242"/>
    </source>
</evidence>
<sequence length="653" mass="74179">MEPYTSRIEVKPLEAPQRSEKGPSFIPPDYSGAALIGVSADQDPYLVQFYKRGPDNVSRFVDQGIHLVEKSADPYKSAATPVAFSVFRKPQASAQSKYLTLDKSRVDLAVDPYRERLLALYFKFIDWTYPAVDKHTFYQNYYFKKDQMHTGLLSGMLAIACIYWKYDSQLCVKQMPKALAAQLWEQCALCIDGDILAPTLETVQALLLYLQRRLARGDTNEQHAQAVWLGKLVAVAHSLGLHLDCTNWAVSDHEKQVRRRLWALTVFNDKLMSLVLGRPSLLHPSRSSARPFDSIHPQEQLFVQLCKLTQIVSGVIDDLYSPERRYDPNYDSSSLEVVRTVESYLQALDTWNSQLPHDMSTMQGQPDGYCRNGVLHLLALTVEVDLWRVLLVPSNMNHPDFGYWRTGARSTIQKIIVYTSEITYSHLHAFWPATCPQAFSTLAHFVFYYYVQSSAAEQQELTDSLRRWLWALRVLANTWPDGTGLATLRMDAVFHMGKTNVQIPPPPPQSQPKPQPQSLPQRQPELQPRPTFSPSPGGSDTSPLSAQGSLHGSVNGHPPHPAQPPHQHAQTLSERASFYSQSAPTPFYDSMLELDPLVNHEIIPLEDQRPGFAHQEYYETQDPTIYENISLDDLVKDSLHDLLMKNIFDEHYQ</sequence>
<feature type="compositionally biased region" description="Polar residues" evidence="5">
    <location>
        <begin position="532"/>
        <end position="552"/>
    </location>
</feature>
<dbReference type="GO" id="GO:0008270">
    <property type="term" value="F:zinc ion binding"/>
    <property type="evidence" value="ECO:0007669"/>
    <property type="project" value="InterPro"/>
</dbReference>
<feature type="domain" description="Xylanolytic transcriptional activator regulatory" evidence="6">
    <location>
        <begin position="119"/>
        <end position="351"/>
    </location>
</feature>
<proteinExistence type="predicted"/>
<dbReference type="GeneID" id="36514042"/>
<protein>
    <submittedName>
        <fullName evidence="7">Transcriptional activator protein DAL81</fullName>
    </submittedName>
</protein>
<keyword evidence="1" id="KW-0862">Zinc</keyword>